<dbReference type="GO" id="GO:0008932">
    <property type="term" value="F:lytic endotransglycosylase activity"/>
    <property type="evidence" value="ECO:0007669"/>
    <property type="project" value="UniProtKB-UniRule"/>
</dbReference>
<keyword evidence="2 7" id="KW-0812">Transmembrane</keyword>
<feature type="region of interest" description="Disordered" evidence="8">
    <location>
        <begin position="344"/>
        <end position="380"/>
    </location>
</feature>
<dbReference type="RefSeq" id="WP_127189668.1">
    <property type="nucleotide sequence ID" value="NZ_RZNJ01000007.1"/>
</dbReference>
<evidence type="ECO:0000256" key="1">
    <source>
        <dbReference type="ARBA" id="ARBA00022475"/>
    </source>
</evidence>
<gene>
    <name evidence="7 9" type="primary">mltG</name>
    <name evidence="9" type="ORF">EMQ25_16280</name>
</gene>
<keyword evidence="6 7" id="KW-0961">Cell wall biogenesis/degradation</keyword>
<protein>
    <recommendedName>
        <fullName evidence="7">Endolytic murein transglycosylase</fullName>
        <ecNumber evidence="7">4.2.2.29</ecNumber>
    </recommendedName>
    <alternativeName>
        <fullName evidence="7">Peptidoglycan lytic transglycosylase</fullName>
    </alternativeName>
    <alternativeName>
        <fullName evidence="7">Peptidoglycan polymerization terminase</fullName>
    </alternativeName>
</protein>
<feature type="site" description="Important for catalytic activity" evidence="7">
    <location>
        <position position="221"/>
    </location>
</feature>
<dbReference type="Proteomes" id="UP000281547">
    <property type="component" value="Unassembled WGS sequence"/>
</dbReference>
<evidence type="ECO:0000256" key="7">
    <source>
        <dbReference type="HAMAP-Rule" id="MF_02065"/>
    </source>
</evidence>
<dbReference type="OrthoDB" id="9814591at2"/>
<evidence type="ECO:0000256" key="8">
    <source>
        <dbReference type="SAM" id="MobiDB-lite"/>
    </source>
</evidence>
<comment type="function">
    <text evidence="7">Functions as a peptidoglycan terminase that cleaves nascent peptidoglycan strands endolytically to terminate their elongation.</text>
</comment>
<evidence type="ECO:0000256" key="3">
    <source>
        <dbReference type="ARBA" id="ARBA00022989"/>
    </source>
</evidence>
<keyword evidence="10" id="KW-1185">Reference proteome</keyword>
<proteinExistence type="inferred from homology"/>
<evidence type="ECO:0000313" key="10">
    <source>
        <dbReference type="Proteomes" id="UP000281547"/>
    </source>
</evidence>
<organism evidence="9 10">
    <name type="scientific">Arsenicitalea aurantiaca</name>
    <dbReference type="NCBI Taxonomy" id="1783274"/>
    <lineage>
        <taxon>Bacteria</taxon>
        <taxon>Pseudomonadati</taxon>
        <taxon>Pseudomonadota</taxon>
        <taxon>Alphaproteobacteria</taxon>
        <taxon>Hyphomicrobiales</taxon>
        <taxon>Devosiaceae</taxon>
        <taxon>Arsenicitalea</taxon>
    </lineage>
</organism>
<comment type="caution">
    <text evidence="9">The sequence shown here is derived from an EMBL/GenBank/DDBJ whole genome shotgun (WGS) entry which is preliminary data.</text>
</comment>
<evidence type="ECO:0000256" key="2">
    <source>
        <dbReference type="ARBA" id="ARBA00022692"/>
    </source>
</evidence>
<dbReference type="Gene3D" id="3.30.160.60">
    <property type="entry name" value="Classic Zinc Finger"/>
    <property type="match status" value="1"/>
</dbReference>
<dbReference type="Gene3D" id="3.30.1490.480">
    <property type="entry name" value="Endolytic murein transglycosylase"/>
    <property type="match status" value="1"/>
</dbReference>
<dbReference type="CDD" id="cd08010">
    <property type="entry name" value="MltG_like"/>
    <property type="match status" value="1"/>
</dbReference>
<dbReference type="PANTHER" id="PTHR30518">
    <property type="entry name" value="ENDOLYTIC MUREIN TRANSGLYCOSYLASE"/>
    <property type="match status" value="1"/>
</dbReference>
<dbReference type="Pfam" id="PF02618">
    <property type="entry name" value="YceG"/>
    <property type="match status" value="1"/>
</dbReference>
<dbReference type="PANTHER" id="PTHR30518:SF2">
    <property type="entry name" value="ENDOLYTIC MUREIN TRANSGLYCOSYLASE"/>
    <property type="match status" value="1"/>
</dbReference>
<dbReference type="EC" id="4.2.2.29" evidence="7"/>
<keyword evidence="4 7" id="KW-0472">Membrane</keyword>
<feature type="transmembrane region" description="Helical" evidence="7">
    <location>
        <begin position="21"/>
        <end position="43"/>
    </location>
</feature>
<keyword evidence="3 7" id="KW-1133">Transmembrane helix</keyword>
<evidence type="ECO:0000313" key="9">
    <source>
        <dbReference type="EMBL" id="RUT28533.1"/>
    </source>
</evidence>
<comment type="catalytic activity">
    <reaction evidence="7">
        <text>a peptidoglycan chain = a peptidoglycan chain with N-acetyl-1,6-anhydromuramyl-[peptide] at the reducing end + a peptidoglycan chain with N-acetylglucosamine at the non-reducing end.</text>
        <dbReference type="EC" id="4.2.2.29"/>
    </reaction>
</comment>
<name>A0A433X390_9HYPH</name>
<evidence type="ECO:0000256" key="5">
    <source>
        <dbReference type="ARBA" id="ARBA00023239"/>
    </source>
</evidence>
<dbReference type="AlphaFoldDB" id="A0A433X390"/>
<dbReference type="InterPro" id="IPR003770">
    <property type="entry name" value="MLTG-like"/>
</dbReference>
<reference evidence="9 10" key="1">
    <citation type="journal article" date="2016" name="Int. J. Syst. Evol. Microbiol.">
        <title>Arsenicitalea aurantiaca gen. nov., sp. nov., a new member of the family Hyphomicrobiaceae, isolated from high-arsenic sediment.</title>
        <authorList>
            <person name="Mu Y."/>
            <person name="Zhou L."/>
            <person name="Zeng X.C."/>
            <person name="Liu L."/>
            <person name="Pan Y."/>
            <person name="Chen X."/>
            <person name="Wang J."/>
            <person name="Li S."/>
            <person name="Li W.J."/>
            <person name="Wang Y."/>
        </authorList>
    </citation>
    <scope>NUCLEOTIDE SEQUENCE [LARGE SCALE GENOMIC DNA]</scope>
    <source>
        <strain evidence="9 10">42-50</strain>
    </source>
</reference>
<comment type="subcellular location">
    <subcellularLocation>
        <location evidence="7">Cell inner membrane</location>
        <topology evidence="7">Single-pass membrane protein</topology>
    </subcellularLocation>
</comment>
<keyword evidence="5 7" id="KW-0456">Lyase</keyword>
<feature type="compositionally biased region" description="Acidic residues" evidence="8">
    <location>
        <begin position="365"/>
        <end position="380"/>
    </location>
</feature>
<comment type="similarity">
    <text evidence="7">Belongs to the transglycosylase MltG family.</text>
</comment>
<dbReference type="GO" id="GO:0005886">
    <property type="term" value="C:plasma membrane"/>
    <property type="evidence" value="ECO:0007669"/>
    <property type="project" value="UniProtKB-SubCell"/>
</dbReference>
<dbReference type="NCBIfam" id="TIGR00247">
    <property type="entry name" value="endolytic transglycosylase MltG"/>
    <property type="match status" value="1"/>
</dbReference>
<dbReference type="GO" id="GO:0071555">
    <property type="term" value="P:cell wall organization"/>
    <property type="evidence" value="ECO:0007669"/>
    <property type="project" value="UniProtKB-KW"/>
</dbReference>
<feature type="compositionally biased region" description="Low complexity" evidence="8">
    <location>
        <begin position="346"/>
        <end position="364"/>
    </location>
</feature>
<dbReference type="GO" id="GO:0009252">
    <property type="term" value="P:peptidoglycan biosynthetic process"/>
    <property type="evidence" value="ECO:0007669"/>
    <property type="project" value="UniProtKB-UniRule"/>
</dbReference>
<keyword evidence="1 7" id="KW-1003">Cell membrane</keyword>
<accession>A0A433X390</accession>
<keyword evidence="7" id="KW-0997">Cell inner membrane</keyword>
<dbReference type="HAMAP" id="MF_02065">
    <property type="entry name" value="MltG"/>
    <property type="match status" value="1"/>
</dbReference>
<evidence type="ECO:0000256" key="6">
    <source>
        <dbReference type="ARBA" id="ARBA00023316"/>
    </source>
</evidence>
<sequence>MNDRQQKREKKPRRRRNGFLEILNALLTLIVIGMLLAGGAVLFGAQQFYSASSVAEDTSFTVERGSGLNMVAQRLQDQGIISNRYIFQLGSLALRRQGDLKAGEFRIPAGASMSDILRELTEGSPIQYAVTIPEGFTSWQVVERLNADSNLVGEIASLPAEGTILPQTYNYDRNNTRASVLEKMQEAHAAALADIWESRDPDLPIETPEELVILASIIEKETGVADERRQVASVFVNRLRRGMRLQSDPTIIYGITQGQGTLGRGLRRSEIDERTPYNTYQIDRLPPTPIANPGIESLRAAANPDETEYLYFVADGTGGHAFARTYAEHRQNVANWRRIEAERASAAEQESNAARDAVEAAEAAEAGEDVPAEVLEDAAP</sequence>
<evidence type="ECO:0000256" key="4">
    <source>
        <dbReference type="ARBA" id="ARBA00023136"/>
    </source>
</evidence>
<dbReference type="EMBL" id="RZNJ01000007">
    <property type="protein sequence ID" value="RUT28533.1"/>
    <property type="molecule type" value="Genomic_DNA"/>
</dbReference>